<evidence type="ECO:0000259" key="14">
    <source>
        <dbReference type="PROSITE" id="PS50109"/>
    </source>
</evidence>
<dbReference type="InterPro" id="IPR036097">
    <property type="entry name" value="HisK_dim/P_sf"/>
</dbReference>
<dbReference type="Gene3D" id="3.30.565.10">
    <property type="entry name" value="Histidine kinase-like ATPase, C-terminal domain"/>
    <property type="match status" value="1"/>
</dbReference>
<evidence type="ECO:0000256" key="13">
    <source>
        <dbReference type="SAM" id="Phobius"/>
    </source>
</evidence>
<evidence type="ECO:0000313" key="15">
    <source>
        <dbReference type="EMBL" id="SDD09992.1"/>
    </source>
</evidence>
<comment type="catalytic activity">
    <reaction evidence="1">
        <text>ATP + protein L-histidine = ADP + protein N-phospho-L-histidine.</text>
        <dbReference type="EC" id="2.7.13.3"/>
    </reaction>
</comment>
<dbReference type="AlphaFoldDB" id="A0A1G6RZ91"/>
<dbReference type="STRING" id="1236220.SAMN04488112_1343"/>
<dbReference type="OrthoDB" id="9786919at2"/>
<evidence type="ECO:0000256" key="4">
    <source>
        <dbReference type="ARBA" id="ARBA00022553"/>
    </source>
</evidence>
<dbReference type="SMART" id="SM00388">
    <property type="entry name" value="HisKA"/>
    <property type="match status" value="1"/>
</dbReference>
<evidence type="ECO:0000256" key="8">
    <source>
        <dbReference type="ARBA" id="ARBA00022777"/>
    </source>
</evidence>
<gene>
    <name evidence="15" type="ORF">SAMN04488112_1343</name>
</gene>
<keyword evidence="10 13" id="KW-1133">Transmembrane helix</keyword>
<reference evidence="15 16" key="1">
    <citation type="submission" date="2016-10" db="EMBL/GenBank/DDBJ databases">
        <authorList>
            <person name="de Groot N.N."/>
        </authorList>
    </citation>
    <scope>NUCLEOTIDE SEQUENCE [LARGE SCALE GENOMIC DNA]</scope>
    <source>
        <strain evidence="15 16">DSM 45514</strain>
    </source>
</reference>
<keyword evidence="9" id="KW-0067">ATP-binding</keyword>
<dbReference type="InterPro" id="IPR004358">
    <property type="entry name" value="Sig_transdc_His_kin-like_C"/>
</dbReference>
<dbReference type="RefSeq" id="WP_091573163.1">
    <property type="nucleotide sequence ID" value="NZ_FMZA01000034.1"/>
</dbReference>
<keyword evidence="4" id="KW-0597">Phosphoprotein</keyword>
<evidence type="ECO:0000256" key="5">
    <source>
        <dbReference type="ARBA" id="ARBA00022679"/>
    </source>
</evidence>
<dbReference type="InterPro" id="IPR050428">
    <property type="entry name" value="TCS_sensor_his_kinase"/>
</dbReference>
<dbReference type="InterPro" id="IPR003661">
    <property type="entry name" value="HisK_dim/P_dom"/>
</dbReference>
<sequence length="456" mass="51970">MKISTRIQLFTTAMMLVLLIGANLSVYTLFHHQTKNAEVEQLQGRAESIVRAIQVSNEGRGENTATSSLLRAYLTEGGMIRVIDSEEKVLLTVTEQPELIQAQPPAYRDRQDHRFFTRNHQPYLTVYYPMIWSNGQVVTLEVTENQGLVGETLRILRWVLFFSTIVVLIPIMISGRVLSKILLQPILSLIGTMEQNRRQGTFQRLKLNDRTHDELTQMAVTYNRMMDWMEENFRKQQDFVADASHELKTPLTVIESYSNLLKRWGQAKPEVREEAVEAIHSEAKRMKSLTHQMLDLAREDTHELLRLERVDLGELCGETVRSLSRTTGRTIRLKAADPVWAQVDREKWKQLMFILVDNALKYSEEAVDVTVEKIDEGPRIQVADQGIGIPEEDQKRIFERFYRVDKARSRKTGGSGLGLSIAKRIIDAHQGRFLLSSAEGKGTVVTIQLPPSGGDG</sequence>
<proteinExistence type="predicted"/>
<dbReference type="PANTHER" id="PTHR45436">
    <property type="entry name" value="SENSOR HISTIDINE KINASE YKOH"/>
    <property type="match status" value="1"/>
</dbReference>
<accession>A0A1G6RZ91</accession>
<dbReference type="SMART" id="SM00387">
    <property type="entry name" value="HATPase_c"/>
    <property type="match status" value="1"/>
</dbReference>
<dbReference type="PRINTS" id="PR00344">
    <property type="entry name" value="BCTRLSENSOR"/>
</dbReference>
<feature type="transmembrane region" description="Helical" evidence="13">
    <location>
        <begin position="155"/>
        <end position="173"/>
    </location>
</feature>
<dbReference type="CDD" id="cd00075">
    <property type="entry name" value="HATPase"/>
    <property type="match status" value="1"/>
</dbReference>
<keyword evidence="6 13" id="KW-0812">Transmembrane</keyword>
<dbReference type="FunFam" id="3.30.565.10:FF:000006">
    <property type="entry name" value="Sensor histidine kinase WalK"/>
    <property type="match status" value="1"/>
</dbReference>
<dbReference type="EMBL" id="FMZA01000034">
    <property type="protein sequence ID" value="SDD09992.1"/>
    <property type="molecule type" value="Genomic_DNA"/>
</dbReference>
<dbReference type="Gene3D" id="1.10.287.130">
    <property type="match status" value="1"/>
</dbReference>
<dbReference type="Pfam" id="PF00512">
    <property type="entry name" value="HisKA"/>
    <property type="match status" value="1"/>
</dbReference>
<dbReference type="GO" id="GO:0000155">
    <property type="term" value="F:phosphorelay sensor kinase activity"/>
    <property type="evidence" value="ECO:0007669"/>
    <property type="project" value="InterPro"/>
</dbReference>
<dbReference type="InterPro" id="IPR036890">
    <property type="entry name" value="HATPase_C_sf"/>
</dbReference>
<keyword evidence="11" id="KW-0902">Two-component regulatory system</keyword>
<dbReference type="Gene3D" id="6.10.340.10">
    <property type="match status" value="1"/>
</dbReference>
<comment type="subcellular location">
    <subcellularLocation>
        <location evidence="2">Cell membrane</location>
        <topology evidence="2">Multi-pass membrane protein</topology>
    </subcellularLocation>
</comment>
<dbReference type="InterPro" id="IPR005467">
    <property type="entry name" value="His_kinase_dom"/>
</dbReference>
<dbReference type="PANTHER" id="PTHR45436:SF5">
    <property type="entry name" value="SENSOR HISTIDINE KINASE TRCS"/>
    <property type="match status" value="1"/>
</dbReference>
<dbReference type="GO" id="GO:0005524">
    <property type="term" value="F:ATP binding"/>
    <property type="evidence" value="ECO:0007669"/>
    <property type="project" value="UniProtKB-KW"/>
</dbReference>
<dbReference type="InterPro" id="IPR003594">
    <property type="entry name" value="HATPase_dom"/>
</dbReference>
<keyword evidence="16" id="KW-1185">Reference proteome</keyword>
<keyword evidence="5" id="KW-0808">Transferase</keyword>
<evidence type="ECO:0000256" key="11">
    <source>
        <dbReference type="ARBA" id="ARBA00023012"/>
    </source>
</evidence>
<evidence type="ECO:0000256" key="9">
    <source>
        <dbReference type="ARBA" id="ARBA00022840"/>
    </source>
</evidence>
<dbReference type="Pfam" id="PF02518">
    <property type="entry name" value="HATPase_c"/>
    <property type="match status" value="1"/>
</dbReference>
<feature type="transmembrane region" description="Helical" evidence="13">
    <location>
        <begin position="7"/>
        <end position="30"/>
    </location>
</feature>
<dbReference type="PROSITE" id="PS50109">
    <property type="entry name" value="HIS_KIN"/>
    <property type="match status" value="1"/>
</dbReference>
<evidence type="ECO:0000256" key="7">
    <source>
        <dbReference type="ARBA" id="ARBA00022741"/>
    </source>
</evidence>
<dbReference type="CDD" id="cd00082">
    <property type="entry name" value="HisKA"/>
    <property type="match status" value="1"/>
</dbReference>
<dbReference type="FunFam" id="1.10.287.130:FF:000001">
    <property type="entry name" value="Two-component sensor histidine kinase"/>
    <property type="match status" value="1"/>
</dbReference>
<organism evidence="15 16">
    <name type="scientific">Melghirimyces thermohalophilus</name>
    <dbReference type="NCBI Taxonomy" id="1236220"/>
    <lineage>
        <taxon>Bacteria</taxon>
        <taxon>Bacillati</taxon>
        <taxon>Bacillota</taxon>
        <taxon>Bacilli</taxon>
        <taxon>Bacillales</taxon>
        <taxon>Thermoactinomycetaceae</taxon>
        <taxon>Melghirimyces</taxon>
    </lineage>
</organism>
<keyword evidence="12 13" id="KW-0472">Membrane</keyword>
<dbReference type="Proteomes" id="UP000199387">
    <property type="component" value="Unassembled WGS sequence"/>
</dbReference>
<dbReference type="EC" id="2.7.13.3" evidence="3"/>
<keyword evidence="8 15" id="KW-0418">Kinase</keyword>
<evidence type="ECO:0000256" key="3">
    <source>
        <dbReference type="ARBA" id="ARBA00012438"/>
    </source>
</evidence>
<keyword evidence="7" id="KW-0547">Nucleotide-binding</keyword>
<evidence type="ECO:0000256" key="10">
    <source>
        <dbReference type="ARBA" id="ARBA00022989"/>
    </source>
</evidence>
<evidence type="ECO:0000256" key="1">
    <source>
        <dbReference type="ARBA" id="ARBA00000085"/>
    </source>
</evidence>
<evidence type="ECO:0000256" key="6">
    <source>
        <dbReference type="ARBA" id="ARBA00022692"/>
    </source>
</evidence>
<evidence type="ECO:0000256" key="12">
    <source>
        <dbReference type="ARBA" id="ARBA00023136"/>
    </source>
</evidence>
<dbReference type="GO" id="GO:0005886">
    <property type="term" value="C:plasma membrane"/>
    <property type="evidence" value="ECO:0007669"/>
    <property type="project" value="UniProtKB-SubCell"/>
</dbReference>
<dbReference type="SUPFAM" id="SSF55874">
    <property type="entry name" value="ATPase domain of HSP90 chaperone/DNA topoisomerase II/histidine kinase"/>
    <property type="match status" value="1"/>
</dbReference>
<dbReference type="SUPFAM" id="SSF47384">
    <property type="entry name" value="Homodimeric domain of signal transducing histidine kinase"/>
    <property type="match status" value="1"/>
</dbReference>
<protein>
    <recommendedName>
        <fullName evidence="3">histidine kinase</fullName>
        <ecNumber evidence="3">2.7.13.3</ecNumber>
    </recommendedName>
</protein>
<evidence type="ECO:0000256" key="2">
    <source>
        <dbReference type="ARBA" id="ARBA00004651"/>
    </source>
</evidence>
<evidence type="ECO:0000313" key="16">
    <source>
        <dbReference type="Proteomes" id="UP000199387"/>
    </source>
</evidence>
<feature type="domain" description="Histidine kinase" evidence="14">
    <location>
        <begin position="242"/>
        <end position="453"/>
    </location>
</feature>
<name>A0A1G6RZ91_9BACL</name>